<dbReference type="InterPro" id="IPR053888">
    <property type="entry name" value="MRM3-like_sub_bind"/>
</dbReference>
<dbReference type="RefSeq" id="WP_039256684.1">
    <property type="nucleotide sequence ID" value="NZ_JDRY01000033.1"/>
</dbReference>
<feature type="domain" description="RNA 2-O ribose methyltransferase substrate binding" evidence="4">
    <location>
        <begin position="31"/>
        <end position="106"/>
    </location>
</feature>
<dbReference type="SMART" id="SM00967">
    <property type="entry name" value="SpoU_sub_bind"/>
    <property type="match status" value="1"/>
</dbReference>
<dbReference type="SUPFAM" id="SSF55315">
    <property type="entry name" value="L30e-like"/>
    <property type="match status" value="1"/>
</dbReference>
<dbReference type="GO" id="GO:0006396">
    <property type="term" value="P:RNA processing"/>
    <property type="evidence" value="ECO:0007669"/>
    <property type="project" value="InterPro"/>
</dbReference>
<dbReference type="EMBL" id="JDRY01000033">
    <property type="protein sequence ID" value="KGM99614.1"/>
    <property type="molecule type" value="Genomic_DNA"/>
</dbReference>
<dbReference type="InterPro" id="IPR001537">
    <property type="entry name" value="SpoU_MeTrfase"/>
</dbReference>
<evidence type="ECO:0000256" key="3">
    <source>
        <dbReference type="ARBA" id="ARBA00022679"/>
    </source>
</evidence>
<evidence type="ECO:0000313" key="5">
    <source>
        <dbReference type="EMBL" id="KGM99614.1"/>
    </source>
</evidence>
<dbReference type="Gene3D" id="3.40.1280.10">
    <property type="match status" value="1"/>
</dbReference>
<evidence type="ECO:0000256" key="2">
    <source>
        <dbReference type="ARBA" id="ARBA00022603"/>
    </source>
</evidence>
<dbReference type="Pfam" id="PF22435">
    <property type="entry name" value="MRM3-like_sub_bind"/>
    <property type="match status" value="1"/>
</dbReference>
<dbReference type="GO" id="GO:0032259">
    <property type="term" value="P:methylation"/>
    <property type="evidence" value="ECO:0007669"/>
    <property type="project" value="UniProtKB-KW"/>
</dbReference>
<dbReference type="Proteomes" id="UP000030014">
    <property type="component" value="Unassembled WGS sequence"/>
</dbReference>
<protein>
    <submittedName>
        <fullName evidence="5">RNA methyltransferase</fullName>
    </submittedName>
</protein>
<dbReference type="SUPFAM" id="SSF75217">
    <property type="entry name" value="alpha/beta knot"/>
    <property type="match status" value="1"/>
</dbReference>
<dbReference type="InterPro" id="IPR029028">
    <property type="entry name" value="Alpha/beta_knot_MTases"/>
</dbReference>
<comment type="caution">
    <text evidence="5">The sequence shown here is derived from an EMBL/GenBank/DDBJ whole genome shotgun (WGS) entry which is preliminary data.</text>
</comment>
<dbReference type="InterPro" id="IPR051259">
    <property type="entry name" value="rRNA_Methyltransferase"/>
</dbReference>
<dbReference type="InterPro" id="IPR029026">
    <property type="entry name" value="tRNA_m1G_MTases_N"/>
</dbReference>
<organism evidence="5 6">
    <name type="scientific">Clostridium botulinum C/D str. DC5</name>
    <dbReference type="NCBI Taxonomy" id="1443128"/>
    <lineage>
        <taxon>Bacteria</taxon>
        <taxon>Bacillati</taxon>
        <taxon>Bacillota</taxon>
        <taxon>Clostridia</taxon>
        <taxon>Eubacteriales</taxon>
        <taxon>Clostridiaceae</taxon>
        <taxon>Clostridium</taxon>
    </lineage>
</organism>
<dbReference type="PANTHER" id="PTHR43191">
    <property type="entry name" value="RRNA METHYLTRANSFERASE 3"/>
    <property type="match status" value="1"/>
</dbReference>
<dbReference type="GO" id="GO:0008173">
    <property type="term" value="F:RNA methyltransferase activity"/>
    <property type="evidence" value="ECO:0007669"/>
    <property type="project" value="InterPro"/>
</dbReference>
<keyword evidence="3 5" id="KW-0808">Transferase</keyword>
<dbReference type="PANTHER" id="PTHR43191:SF2">
    <property type="entry name" value="RRNA METHYLTRANSFERASE 3, MITOCHONDRIAL"/>
    <property type="match status" value="1"/>
</dbReference>
<dbReference type="Pfam" id="PF00588">
    <property type="entry name" value="SpoU_methylase"/>
    <property type="match status" value="1"/>
</dbReference>
<accession>A0A0A0IDT3</accession>
<dbReference type="GO" id="GO:0005737">
    <property type="term" value="C:cytoplasm"/>
    <property type="evidence" value="ECO:0007669"/>
    <property type="project" value="UniProtKB-ARBA"/>
</dbReference>
<dbReference type="InterPro" id="IPR013123">
    <property type="entry name" value="SpoU_subst-bd"/>
</dbReference>
<proteinExistence type="inferred from homology"/>
<gene>
    <name evidence="5" type="ORF">Z955_07290</name>
</gene>
<dbReference type="CDD" id="cd18095">
    <property type="entry name" value="SpoU-like_rRNA-MTase"/>
    <property type="match status" value="1"/>
</dbReference>
<dbReference type="Gene3D" id="3.30.1330.30">
    <property type="match status" value="1"/>
</dbReference>
<evidence type="ECO:0000259" key="4">
    <source>
        <dbReference type="SMART" id="SM00967"/>
    </source>
</evidence>
<reference evidence="5 6" key="1">
    <citation type="submission" date="2014-01" db="EMBL/GenBank/DDBJ databases">
        <title>Plasmidome dynamics in the species complex Clostridium novyi sensu lato converts strains of independent lineages into distinctly different pathogens.</title>
        <authorList>
            <person name="Skarin H."/>
            <person name="Segerman B."/>
        </authorList>
    </citation>
    <scope>NUCLEOTIDE SEQUENCE [LARGE SCALE GENOMIC DNA]</scope>
    <source>
        <strain evidence="5 6">DC5</strain>
    </source>
</reference>
<sequence>MNKIESKDNSLIKDIRKLSKKKYRTQEGKFLVEGFRFVQEALKSTFEVPYVLVSEDANEKCDSFNIYELIKDNTKVYLVRDDILKELCDTNNPQGILAVVNNKVMEIEDQEGFYVLVDRIQDPGNMGTIIRSANASGALGVITTKGTVDVYNDKTLRSTMGSIFKIPIIEDNNFEVLKILKSKGFKLVVSSLDTKNNFYDIDLTGKSIICVGNEGNGVSDYIYELGDEKVKIPMPGDTESLNAGVAASIMMYEVVRQTQR</sequence>
<dbReference type="AlphaFoldDB" id="A0A0A0IDT3"/>
<comment type="similarity">
    <text evidence="1">Belongs to the class IV-like SAM-binding methyltransferase superfamily. RNA methyltransferase TrmH family.</text>
</comment>
<evidence type="ECO:0000313" key="6">
    <source>
        <dbReference type="Proteomes" id="UP000030014"/>
    </source>
</evidence>
<dbReference type="InterPro" id="IPR029064">
    <property type="entry name" value="Ribosomal_eL30-like_sf"/>
</dbReference>
<keyword evidence="2 5" id="KW-0489">Methyltransferase</keyword>
<evidence type="ECO:0000256" key="1">
    <source>
        <dbReference type="ARBA" id="ARBA00007228"/>
    </source>
</evidence>
<name>A0A0A0IDT3_CLOBO</name>
<dbReference type="GO" id="GO:0003723">
    <property type="term" value="F:RNA binding"/>
    <property type="evidence" value="ECO:0007669"/>
    <property type="project" value="InterPro"/>
</dbReference>